<proteinExistence type="inferred from homology"/>
<dbReference type="EMBL" id="WJBH02000003">
    <property type="protein sequence ID" value="KAI9562079.1"/>
    <property type="molecule type" value="Genomic_DNA"/>
</dbReference>
<dbReference type="FunFam" id="3.30.160.60:FF:000169">
    <property type="entry name" value="transcriptional repressor scratch 2"/>
    <property type="match status" value="1"/>
</dbReference>
<evidence type="ECO:0000259" key="11">
    <source>
        <dbReference type="PROSITE" id="PS50157"/>
    </source>
</evidence>
<feature type="region of interest" description="Disordered" evidence="10">
    <location>
        <begin position="128"/>
        <end position="198"/>
    </location>
</feature>
<evidence type="ECO:0000256" key="3">
    <source>
        <dbReference type="ARBA" id="ARBA00022737"/>
    </source>
</evidence>
<dbReference type="SUPFAM" id="SSF57667">
    <property type="entry name" value="beta-beta-alpha zinc fingers"/>
    <property type="match status" value="3"/>
</dbReference>
<feature type="compositionally biased region" description="Polar residues" evidence="10">
    <location>
        <begin position="405"/>
        <end position="417"/>
    </location>
</feature>
<evidence type="ECO:0000313" key="12">
    <source>
        <dbReference type="EMBL" id="KAI9562079.1"/>
    </source>
</evidence>
<evidence type="ECO:0000256" key="5">
    <source>
        <dbReference type="ARBA" id="ARBA00022833"/>
    </source>
</evidence>
<feature type="compositionally biased region" description="Low complexity" evidence="10">
    <location>
        <begin position="186"/>
        <end position="198"/>
    </location>
</feature>
<gene>
    <name evidence="12" type="ORF">GHT06_013044</name>
</gene>
<evidence type="ECO:0000256" key="7">
    <source>
        <dbReference type="ARBA" id="ARBA00023242"/>
    </source>
</evidence>
<feature type="compositionally biased region" description="Basic residues" evidence="10">
    <location>
        <begin position="149"/>
        <end position="158"/>
    </location>
</feature>
<keyword evidence="7" id="KW-0539">Nucleus</keyword>
<dbReference type="InterPro" id="IPR050331">
    <property type="entry name" value="Zinc_finger"/>
</dbReference>
<dbReference type="InterPro" id="IPR013087">
    <property type="entry name" value="Znf_C2H2_type"/>
</dbReference>
<evidence type="ECO:0000256" key="2">
    <source>
        <dbReference type="ARBA" id="ARBA00022723"/>
    </source>
</evidence>
<keyword evidence="3" id="KW-0677">Repeat</keyword>
<dbReference type="GO" id="GO:0005634">
    <property type="term" value="C:nucleus"/>
    <property type="evidence" value="ECO:0007669"/>
    <property type="project" value="UniProtKB-SubCell"/>
</dbReference>
<comment type="caution">
    <text evidence="12">The sequence shown here is derived from an EMBL/GenBank/DDBJ whole genome shotgun (WGS) entry which is preliminary data.</text>
</comment>
<dbReference type="Pfam" id="PF00096">
    <property type="entry name" value="zf-C2H2"/>
    <property type="match status" value="3"/>
</dbReference>
<feature type="region of interest" description="Disordered" evidence="10">
    <location>
        <begin position="333"/>
        <end position="426"/>
    </location>
</feature>
<evidence type="ECO:0000256" key="8">
    <source>
        <dbReference type="ARBA" id="ARBA00037948"/>
    </source>
</evidence>
<evidence type="ECO:0000313" key="13">
    <source>
        <dbReference type="Proteomes" id="UP000820818"/>
    </source>
</evidence>
<dbReference type="PANTHER" id="PTHR16515:SF49">
    <property type="entry name" value="GASTRULA ZINC FINGER PROTEIN XLCGF49.1-LIKE-RELATED"/>
    <property type="match status" value="1"/>
</dbReference>
<feature type="domain" description="C2H2-type" evidence="11">
    <location>
        <begin position="542"/>
        <end position="565"/>
    </location>
</feature>
<evidence type="ECO:0000256" key="6">
    <source>
        <dbReference type="ARBA" id="ARBA00023125"/>
    </source>
</evidence>
<dbReference type="Proteomes" id="UP000820818">
    <property type="component" value="Linkage Group LG3"/>
</dbReference>
<feature type="domain" description="C2H2-type" evidence="11">
    <location>
        <begin position="596"/>
        <end position="623"/>
    </location>
</feature>
<name>A0AAD5PZK3_9CRUS</name>
<feature type="compositionally biased region" description="Low complexity" evidence="10">
    <location>
        <begin position="449"/>
        <end position="473"/>
    </location>
</feature>
<dbReference type="FunFam" id="3.30.160.60:FF:000202">
    <property type="entry name" value="Zinc finger protein 574"/>
    <property type="match status" value="1"/>
</dbReference>
<keyword evidence="2" id="KW-0479">Metal-binding</keyword>
<dbReference type="GO" id="GO:0008270">
    <property type="term" value="F:zinc ion binding"/>
    <property type="evidence" value="ECO:0007669"/>
    <property type="project" value="UniProtKB-KW"/>
</dbReference>
<keyword evidence="4 9" id="KW-0863">Zinc-finger</keyword>
<dbReference type="PANTHER" id="PTHR16515">
    <property type="entry name" value="PR DOMAIN ZINC FINGER PROTEIN"/>
    <property type="match status" value="1"/>
</dbReference>
<dbReference type="GO" id="GO:0010468">
    <property type="term" value="P:regulation of gene expression"/>
    <property type="evidence" value="ECO:0007669"/>
    <property type="project" value="TreeGrafter"/>
</dbReference>
<evidence type="ECO:0000256" key="9">
    <source>
        <dbReference type="PROSITE-ProRule" id="PRU00042"/>
    </source>
</evidence>
<feature type="domain" description="C2H2-type" evidence="11">
    <location>
        <begin position="511"/>
        <end position="538"/>
    </location>
</feature>
<reference evidence="12 13" key="1">
    <citation type="submission" date="2022-05" db="EMBL/GenBank/DDBJ databases">
        <title>A multi-omics perspective on studying reproductive biology in Daphnia sinensis.</title>
        <authorList>
            <person name="Jia J."/>
        </authorList>
    </citation>
    <scope>NUCLEOTIDE SEQUENCE [LARGE SCALE GENOMIC DNA]</scope>
    <source>
        <strain evidence="12 13">WSL</strain>
    </source>
</reference>
<dbReference type="FunFam" id="3.30.160.60:FF:000043">
    <property type="entry name" value="Scratch family zinc finger 2"/>
    <property type="match status" value="1"/>
</dbReference>
<organism evidence="12 13">
    <name type="scientific">Daphnia sinensis</name>
    <dbReference type="NCBI Taxonomy" id="1820382"/>
    <lineage>
        <taxon>Eukaryota</taxon>
        <taxon>Metazoa</taxon>
        <taxon>Ecdysozoa</taxon>
        <taxon>Arthropoda</taxon>
        <taxon>Crustacea</taxon>
        <taxon>Branchiopoda</taxon>
        <taxon>Diplostraca</taxon>
        <taxon>Cladocera</taxon>
        <taxon>Anomopoda</taxon>
        <taxon>Daphniidae</taxon>
        <taxon>Daphnia</taxon>
        <taxon>Daphnia similis group</taxon>
    </lineage>
</organism>
<feature type="compositionally biased region" description="Low complexity" evidence="10">
    <location>
        <begin position="159"/>
        <end position="170"/>
    </location>
</feature>
<evidence type="ECO:0000256" key="1">
    <source>
        <dbReference type="ARBA" id="ARBA00004123"/>
    </source>
</evidence>
<dbReference type="GO" id="GO:0032502">
    <property type="term" value="P:developmental process"/>
    <property type="evidence" value="ECO:0007669"/>
    <property type="project" value="UniProtKB-ARBA"/>
</dbReference>
<keyword evidence="5" id="KW-0862">Zinc</keyword>
<accession>A0AAD5PZK3</accession>
<evidence type="ECO:0000256" key="10">
    <source>
        <dbReference type="SAM" id="MobiDB-lite"/>
    </source>
</evidence>
<dbReference type="SMART" id="SM00355">
    <property type="entry name" value="ZnF_C2H2"/>
    <property type="match status" value="5"/>
</dbReference>
<dbReference type="InterPro" id="IPR036236">
    <property type="entry name" value="Znf_C2H2_sf"/>
</dbReference>
<comment type="similarity">
    <text evidence="8">Belongs to the snail C2H2-type zinc-finger protein family.</text>
</comment>
<dbReference type="PROSITE" id="PS00028">
    <property type="entry name" value="ZINC_FINGER_C2H2_1"/>
    <property type="match status" value="4"/>
</dbReference>
<feature type="region of interest" description="Disordered" evidence="10">
    <location>
        <begin position="1"/>
        <end position="80"/>
    </location>
</feature>
<feature type="compositionally biased region" description="Low complexity" evidence="10">
    <location>
        <begin position="389"/>
        <end position="404"/>
    </location>
</feature>
<feature type="domain" description="C2H2-type" evidence="11">
    <location>
        <begin position="568"/>
        <end position="595"/>
    </location>
</feature>
<protein>
    <recommendedName>
        <fullName evidence="11">C2H2-type domain-containing protein</fullName>
    </recommendedName>
</protein>
<feature type="domain" description="C2H2-type" evidence="11">
    <location>
        <begin position="624"/>
        <end position="652"/>
    </location>
</feature>
<dbReference type="AlphaFoldDB" id="A0AAD5PZK3"/>
<evidence type="ECO:0000256" key="4">
    <source>
        <dbReference type="ARBA" id="ARBA00022771"/>
    </source>
</evidence>
<comment type="subcellular location">
    <subcellularLocation>
        <location evidence="1">Nucleus</location>
    </subcellularLocation>
</comment>
<dbReference type="GO" id="GO:0003677">
    <property type="term" value="F:DNA binding"/>
    <property type="evidence" value="ECO:0007669"/>
    <property type="project" value="UniProtKB-KW"/>
</dbReference>
<dbReference type="Pfam" id="PF13912">
    <property type="entry name" value="zf-C2H2_6"/>
    <property type="match status" value="1"/>
</dbReference>
<feature type="compositionally biased region" description="Low complexity" evidence="10">
    <location>
        <begin position="495"/>
        <end position="509"/>
    </location>
</feature>
<keyword evidence="6" id="KW-0238">DNA-binding</keyword>
<sequence>MPRCFMPKKQLKNRQGLTERAAGRRSPSPCVDLPPPPPPPPLLSPPPASHETNADDEQETVTAKSASNVYRPPTPVNHTGFGMEVGSVRITALTAVKGESMPARESVIHRAVRFDSDVEEATTGLLQLARRTDTPESGIGSCSEEENHHHHHLVHHPHTTTTPTTNQQPEETNRPLTPVQPPSSPVSPTSPNDVVTSPTIRQHPVNLHHHLPHIHHHHHPIYAVGEKRYDPNEWYPPVTIEPVQPPAMPIPIPHVWERERPADLYRPYSTSVEVQRRVQPFASDLSTYHHLHHHHLHHHQLSPQQQVSGVMMDREPQDLSTAHAILDLSTAHIRSSQQQLHHHHHHQDEEESESPMEITPDSSKTPPPSPAAMTLADPSPIPPALENDSTSSSSHCSSSSLNSSIGGASTESSGHTRVNSSSKSATSKTVAYTYEAFFVSDGRSKRRNNPSGQQQGSGGSNSSKSGGNSSDSGINLETGAKHLARAVSSAEKHGSTSSSPTPNPSSRSGRYVCGECGKAYATSSNLSRHKQTHRSLESGCARTCPTCGKAYVSMPALSMHLLTHALSHVCPVCSKAFSRPWLLQGHMRSHTGEKPYGCAHCGKAFADRSNLRAHMQTHSATKSHHCGKCHKAFALKSYLNKHLESSCFRDSPTPSHSESSCDSMSADSHMMSIDTKVSKAVPVT</sequence>
<dbReference type="Gene3D" id="3.30.160.60">
    <property type="entry name" value="Classic Zinc Finger"/>
    <property type="match status" value="3"/>
</dbReference>
<keyword evidence="13" id="KW-1185">Reference proteome</keyword>
<feature type="compositionally biased region" description="Pro residues" evidence="10">
    <location>
        <begin position="32"/>
        <end position="48"/>
    </location>
</feature>
<feature type="region of interest" description="Disordered" evidence="10">
    <location>
        <begin position="441"/>
        <end position="509"/>
    </location>
</feature>
<dbReference type="PROSITE" id="PS50157">
    <property type="entry name" value="ZINC_FINGER_C2H2_2"/>
    <property type="match status" value="5"/>
</dbReference>